<dbReference type="AlphaFoldDB" id="A0A9N9PIJ3"/>
<gene>
    <name evidence="1" type="ORF">CPELLU_LOCUS19914</name>
</gene>
<organism evidence="1 2">
    <name type="scientific">Cetraspora pellucida</name>
    <dbReference type="NCBI Taxonomy" id="1433469"/>
    <lineage>
        <taxon>Eukaryota</taxon>
        <taxon>Fungi</taxon>
        <taxon>Fungi incertae sedis</taxon>
        <taxon>Mucoromycota</taxon>
        <taxon>Glomeromycotina</taxon>
        <taxon>Glomeromycetes</taxon>
        <taxon>Diversisporales</taxon>
        <taxon>Gigasporaceae</taxon>
        <taxon>Cetraspora</taxon>
    </lineage>
</organism>
<keyword evidence="2" id="KW-1185">Reference proteome</keyword>
<feature type="non-terminal residue" evidence="1">
    <location>
        <position position="1"/>
    </location>
</feature>
<evidence type="ECO:0000313" key="2">
    <source>
        <dbReference type="Proteomes" id="UP000789759"/>
    </source>
</evidence>
<accession>A0A9N9PIJ3</accession>
<comment type="caution">
    <text evidence="1">The sequence shown here is derived from an EMBL/GenBank/DDBJ whole genome shotgun (WGS) entry which is preliminary data.</text>
</comment>
<protein>
    <submittedName>
        <fullName evidence="1">23563_t:CDS:1</fullName>
    </submittedName>
</protein>
<name>A0A9N9PIJ3_9GLOM</name>
<sequence length="58" mass="6851">PNYKEQSYRSIFKLRLGKKFPTFKDAQFLIMQLSVKVVFSQSASDLRPLKIESPPRYK</sequence>
<dbReference type="EMBL" id="CAJVQA010053095">
    <property type="protein sequence ID" value="CAG8823530.1"/>
    <property type="molecule type" value="Genomic_DNA"/>
</dbReference>
<evidence type="ECO:0000313" key="1">
    <source>
        <dbReference type="EMBL" id="CAG8823530.1"/>
    </source>
</evidence>
<proteinExistence type="predicted"/>
<reference evidence="1" key="1">
    <citation type="submission" date="2021-06" db="EMBL/GenBank/DDBJ databases">
        <authorList>
            <person name="Kallberg Y."/>
            <person name="Tangrot J."/>
            <person name="Rosling A."/>
        </authorList>
    </citation>
    <scope>NUCLEOTIDE SEQUENCE</scope>
    <source>
        <strain evidence="1">FL966</strain>
    </source>
</reference>
<feature type="non-terminal residue" evidence="1">
    <location>
        <position position="58"/>
    </location>
</feature>
<dbReference type="Proteomes" id="UP000789759">
    <property type="component" value="Unassembled WGS sequence"/>
</dbReference>